<dbReference type="InterPro" id="IPR032359">
    <property type="entry name" value="KwaB-like"/>
</dbReference>
<dbReference type="RefSeq" id="WP_039334866.1">
    <property type="nucleotide sequence ID" value="NZ_JRVC01000011.1"/>
</dbReference>
<dbReference type="EMBL" id="JRVC01000011">
    <property type="protein sequence ID" value="KHS45852.1"/>
    <property type="molecule type" value="Genomic_DNA"/>
</dbReference>
<protein>
    <recommendedName>
        <fullName evidence="3">DUF4868 domain-containing protein</fullName>
    </recommendedName>
</protein>
<comment type="caution">
    <text evidence="1">The sequence shown here is derived from an EMBL/GenBank/DDBJ whole genome shotgun (WGS) entry which is preliminary data.</text>
</comment>
<dbReference type="AlphaFoldDB" id="A0A0B9A914"/>
<accession>A0A0B9A914</accession>
<dbReference type="Pfam" id="PF16162">
    <property type="entry name" value="KwaB"/>
    <property type="match status" value="1"/>
</dbReference>
<dbReference type="Proteomes" id="UP000031338">
    <property type="component" value="Unassembled WGS sequence"/>
</dbReference>
<name>A0A0B9A914_9SPHN</name>
<evidence type="ECO:0000313" key="2">
    <source>
        <dbReference type="Proteomes" id="UP000031338"/>
    </source>
</evidence>
<evidence type="ECO:0000313" key="1">
    <source>
        <dbReference type="EMBL" id="KHS45852.1"/>
    </source>
</evidence>
<proteinExistence type="predicted"/>
<keyword evidence="2" id="KW-1185">Reference proteome</keyword>
<gene>
    <name evidence="1" type="ORF">NJ75_02457</name>
</gene>
<organism evidence="1 2">
    <name type="scientific">Novosphingobium subterraneum</name>
    <dbReference type="NCBI Taxonomy" id="48936"/>
    <lineage>
        <taxon>Bacteria</taxon>
        <taxon>Pseudomonadati</taxon>
        <taxon>Pseudomonadota</taxon>
        <taxon>Alphaproteobacteria</taxon>
        <taxon>Sphingomonadales</taxon>
        <taxon>Sphingomonadaceae</taxon>
        <taxon>Novosphingobium</taxon>
    </lineage>
</organism>
<evidence type="ECO:0008006" key="3">
    <source>
        <dbReference type="Google" id="ProtNLM"/>
    </source>
</evidence>
<reference evidence="1 2" key="1">
    <citation type="submission" date="2014-10" db="EMBL/GenBank/DDBJ databases">
        <title>Draft genome sequence of Novosphingobium subterraneum DSM 12447.</title>
        <authorList>
            <person name="Gan H.M."/>
            <person name="Gan H.Y."/>
            <person name="Savka M.A."/>
        </authorList>
    </citation>
    <scope>NUCLEOTIDE SEQUENCE [LARGE SCALE GENOMIC DNA]</scope>
    <source>
        <strain evidence="1 2">DSM 12447</strain>
    </source>
</reference>
<sequence>MPLPQKFADFDIPNAGVTVWLFKKSGGAGGVAPVFTGHWIATTDELEAALKEAIAEARDAIEEVNPYNLLAQNNEASVLNIGTLETHADRIVAASADALQQRKVRNLRQIQNTDFYVIKLTSGGDVLHAVRKTDASWRSSRRGNYIDVLFRDEGLELDDAPQFSLSKYVDFFIVDDQILIKEKNKFESIVSYRQAHENDFAELQAEPLFAGLFTDLAPLVAFVGTNKIQLRRICAIRQKGHYQDQAFMARLRQHHAEYQLNLVFDANGRIQPTDETCSDIITALLDHRLSSAFSENVYNVPDATQVN</sequence>